<name>A0ABR2C2Z5_9ROSI</name>
<organism evidence="1 2">
    <name type="scientific">Hibiscus sabdariffa</name>
    <name type="common">roselle</name>
    <dbReference type="NCBI Taxonomy" id="183260"/>
    <lineage>
        <taxon>Eukaryota</taxon>
        <taxon>Viridiplantae</taxon>
        <taxon>Streptophyta</taxon>
        <taxon>Embryophyta</taxon>
        <taxon>Tracheophyta</taxon>
        <taxon>Spermatophyta</taxon>
        <taxon>Magnoliopsida</taxon>
        <taxon>eudicotyledons</taxon>
        <taxon>Gunneridae</taxon>
        <taxon>Pentapetalae</taxon>
        <taxon>rosids</taxon>
        <taxon>malvids</taxon>
        <taxon>Malvales</taxon>
        <taxon>Malvaceae</taxon>
        <taxon>Malvoideae</taxon>
        <taxon>Hibiscus</taxon>
    </lineage>
</organism>
<dbReference type="EMBL" id="JBBPBM010000069">
    <property type="protein sequence ID" value="KAK8513766.1"/>
    <property type="molecule type" value="Genomic_DNA"/>
</dbReference>
<proteinExistence type="predicted"/>
<evidence type="ECO:0000313" key="2">
    <source>
        <dbReference type="Proteomes" id="UP001472677"/>
    </source>
</evidence>
<gene>
    <name evidence="1" type="ORF">V6N12_052934</name>
</gene>
<keyword evidence="2" id="KW-1185">Reference proteome</keyword>
<reference evidence="1 2" key="1">
    <citation type="journal article" date="2024" name="G3 (Bethesda)">
        <title>Genome assembly of Hibiscus sabdariffa L. provides insights into metabolisms of medicinal natural products.</title>
        <authorList>
            <person name="Kim T."/>
        </authorList>
    </citation>
    <scope>NUCLEOTIDE SEQUENCE [LARGE SCALE GENOMIC DNA]</scope>
    <source>
        <strain evidence="1">TK-2024</strain>
        <tissue evidence="1">Old leaves</tissue>
    </source>
</reference>
<accession>A0ABR2C2Z5</accession>
<dbReference type="Proteomes" id="UP001472677">
    <property type="component" value="Unassembled WGS sequence"/>
</dbReference>
<comment type="caution">
    <text evidence="1">The sequence shown here is derived from an EMBL/GenBank/DDBJ whole genome shotgun (WGS) entry which is preliminary data.</text>
</comment>
<sequence>MGLRPQAQSDAEFITVKLYFSIGQKGFERFSRDVGNSAVCKAGEGLEVAYIWYIMDARQLASRPQQRSRTWAIKNPKDMQ</sequence>
<evidence type="ECO:0000313" key="1">
    <source>
        <dbReference type="EMBL" id="KAK8513766.1"/>
    </source>
</evidence>
<protein>
    <submittedName>
        <fullName evidence="1">Uncharacterized protein</fullName>
    </submittedName>
</protein>